<dbReference type="Proteomes" id="UP001549920">
    <property type="component" value="Unassembled WGS sequence"/>
</dbReference>
<feature type="domain" description="Mos1 transposase HTH" evidence="1">
    <location>
        <begin position="8"/>
        <end position="51"/>
    </location>
</feature>
<evidence type="ECO:0000313" key="3">
    <source>
        <dbReference type="Proteomes" id="UP001549920"/>
    </source>
</evidence>
<reference evidence="2 3" key="1">
    <citation type="submission" date="2024-06" db="EMBL/GenBank/DDBJ databases">
        <title>A chromosome-level genome assembly of beet webworm, Loxostege sticticalis.</title>
        <authorList>
            <person name="Zhang Y."/>
        </authorList>
    </citation>
    <scope>NUCLEOTIDE SEQUENCE [LARGE SCALE GENOMIC DNA]</scope>
    <source>
        <strain evidence="2">AQ026</strain>
        <tissue evidence="2">Whole body</tissue>
    </source>
</reference>
<dbReference type="Gene3D" id="1.10.10.1450">
    <property type="match status" value="1"/>
</dbReference>
<evidence type="ECO:0000313" key="2">
    <source>
        <dbReference type="EMBL" id="KAL0861378.1"/>
    </source>
</evidence>
<protein>
    <recommendedName>
        <fullName evidence="1">Mos1 transposase HTH domain-containing protein</fullName>
    </recommendedName>
</protein>
<dbReference type="InterPro" id="IPR036397">
    <property type="entry name" value="RNaseH_sf"/>
</dbReference>
<evidence type="ECO:0000259" key="1">
    <source>
        <dbReference type="Pfam" id="PF17906"/>
    </source>
</evidence>
<organism evidence="2 3">
    <name type="scientific">Loxostege sticticalis</name>
    <name type="common">Beet webworm moth</name>
    <dbReference type="NCBI Taxonomy" id="481309"/>
    <lineage>
        <taxon>Eukaryota</taxon>
        <taxon>Metazoa</taxon>
        <taxon>Ecdysozoa</taxon>
        <taxon>Arthropoda</taxon>
        <taxon>Hexapoda</taxon>
        <taxon>Insecta</taxon>
        <taxon>Pterygota</taxon>
        <taxon>Neoptera</taxon>
        <taxon>Endopterygota</taxon>
        <taxon>Lepidoptera</taxon>
        <taxon>Glossata</taxon>
        <taxon>Ditrysia</taxon>
        <taxon>Pyraloidea</taxon>
        <taxon>Crambidae</taxon>
        <taxon>Pyraustinae</taxon>
        <taxon>Loxostege</taxon>
    </lineage>
</organism>
<dbReference type="Pfam" id="PF01359">
    <property type="entry name" value="Transposase_1"/>
    <property type="match status" value="1"/>
</dbReference>
<dbReference type="InterPro" id="IPR001888">
    <property type="entry name" value="Transposase_1"/>
</dbReference>
<keyword evidence="3" id="KW-1185">Reference proteome</keyword>
<dbReference type="InterPro" id="IPR052709">
    <property type="entry name" value="Transposase-MT_Hybrid"/>
</dbReference>
<dbReference type="EMBL" id="JBEUOH010000023">
    <property type="protein sequence ID" value="KAL0861378.1"/>
    <property type="molecule type" value="Genomic_DNA"/>
</dbReference>
<accession>A0ABR3H997</accession>
<proteinExistence type="predicted"/>
<dbReference type="Pfam" id="PF17906">
    <property type="entry name" value="HTH_48"/>
    <property type="match status" value="1"/>
</dbReference>
<dbReference type="PANTHER" id="PTHR46060">
    <property type="entry name" value="MARINER MOS1 TRANSPOSASE-LIKE PROTEIN"/>
    <property type="match status" value="1"/>
</dbReference>
<gene>
    <name evidence="2" type="ORF">ABMA27_008926</name>
</gene>
<dbReference type="InterPro" id="IPR041426">
    <property type="entry name" value="Mos1_HTH"/>
</dbReference>
<dbReference type="PANTHER" id="PTHR46060:SF1">
    <property type="entry name" value="MARINER MOS1 TRANSPOSASE-LIKE PROTEIN"/>
    <property type="match status" value="1"/>
</dbReference>
<comment type="caution">
    <text evidence="2">The sequence shown here is derived from an EMBL/GenBank/DDBJ whole genome shotgun (WGS) entry which is preliminary data.</text>
</comment>
<dbReference type="Gene3D" id="3.30.420.10">
    <property type="entry name" value="Ribonuclease H-like superfamily/Ribonuclease H"/>
    <property type="match status" value="1"/>
</dbReference>
<sequence>MEKTESCVLIKHYFLRGKTIKQTEEKLKKYYGDAAPSHGMVHKWFTEFRLGRMTTNDAERPGRPIEATTEAMVNKIHDIVLEDRRVKIREIADAMHISNERVFYVLHNILGMEKLSARWVPRLLTADQKRNLVTTSEECLAMFNHSPSEFWRRYVTVDETWVYHYTPETKQQSKQWTSAGERAPKKAKTVGSAGKVMATIFWDSQGIILIDFMEKGKAITGAYYAALLGKLHEVLMMKRPHLAKKKVIFHHDNAPAHTSAIAPSKLEELRYQLLPHPSYSPDLAPCDVFLFPNMKKWLGGKRFSSNEEVEAETEAYFSGFDKAYFFDGIKSWNTAGLSV</sequence>
<name>A0ABR3H997_LOXSC</name>